<accession>A0A0F4YF16</accession>
<evidence type="ECO:0000313" key="7">
    <source>
        <dbReference type="EMBL" id="KKA16729.1"/>
    </source>
</evidence>
<feature type="compositionally biased region" description="Polar residues" evidence="5">
    <location>
        <begin position="508"/>
        <end position="518"/>
    </location>
</feature>
<keyword evidence="1" id="KW-0479">Metal-binding</keyword>
<evidence type="ECO:0000259" key="6">
    <source>
        <dbReference type="PROSITE" id="PS51184"/>
    </source>
</evidence>
<evidence type="ECO:0000256" key="2">
    <source>
        <dbReference type="ARBA" id="ARBA00022771"/>
    </source>
</evidence>
<feature type="compositionally biased region" description="Low complexity" evidence="5">
    <location>
        <begin position="713"/>
        <end position="732"/>
    </location>
</feature>
<dbReference type="EMBL" id="LASV01000739">
    <property type="protein sequence ID" value="KKA16729.1"/>
    <property type="molecule type" value="Genomic_DNA"/>
</dbReference>
<feature type="compositionally biased region" description="Basic and acidic residues" evidence="5">
    <location>
        <begin position="549"/>
        <end position="562"/>
    </location>
</feature>
<protein>
    <submittedName>
        <fullName evidence="7">ZZ type zinc finger protein</fullName>
    </submittedName>
</protein>
<evidence type="ECO:0000256" key="1">
    <source>
        <dbReference type="ARBA" id="ARBA00022723"/>
    </source>
</evidence>
<reference evidence="7 8" key="1">
    <citation type="submission" date="2015-04" db="EMBL/GenBank/DDBJ databases">
        <authorList>
            <person name="Heijne W.H."/>
            <person name="Fedorova N.D."/>
            <person name="Nierman W.C."/>
            <person name="Vollebregt A.W."/>
            <person name="Zhao Z."/>
            <person name="Wu L."/>
            <person name="Kumar M."/>
            <person name="Stam H."/>
            <person name="van den Berg M.A."/>
            <person name="Pel H.J."/>
        </authorList>
    </citation>
    <scope>NUCLEOTIDE SEQUENCE [LARGE SCALE GENOMIC DNA]</scope>
    <source>
        <strain evidence="7 8">CBS 393.64</strain>
    </source>
</reference>
<feature type="compositionally biased region" description="Basic and acidic residues" evidence="5">
    <location>
        <begin position="657"/>
        <end position="673"/>
    </location>
</feature>
<organism evidence="7 8">
    <name type="scientific">Rasamsonia emersonii (strain ATCC 16479 / CBS 393.64 / IMI 116815)</name>
    <dbReference type="NCBI Taxonomy" id="1408163"/>
    <lineage>
        <taxon>Eukaryota</taxon>
        <taxon>Fungi</taxon>
        <taxon>Dikarya</taxon>
        <taxon>Ascomycota</taxon>
        <taxon>Pezizomycotina</taxon>
        <taxon>Eurotiomycetes</taxon>
        <taxon>Eurotiomycetidae</taxon>
        <taxon>Eurotiales</taxon>
        <taxon>Trichocomaceae</taxon>
        <taxon>Rasamsonia</taxon>
    </lineage>
</organism>
<dbReference type="InterPro" id="IPR003347">
    <property type="entry name" value="JmjC_dom"/>
</dbReference>
<dbReference type="GO" id="GO:0008270">
    <property type="term" value="F:zinc ion binding"/>
    <property type="evidence" value="ECO:0007669"/>
    <property type="project" value="UniProtKB-KW"/>
</dbReference>
<dbReference type="GeneID" id="25321590"/>
<feature type="compositionally biased region" description="Polar residues" evidence="5">
    <location>
        <begin position="638"/>
        <end position="652"/>
    </location>
</feature>
<feature type="compositionally biased region" description="Basic and acidic residues" evidence="5">
    <location>
        <begin position="453"/>
        <end position="467"/>
    </location>
</feature>
<evidence type="ECO:0000256" key="3">
    <source>
        <dbReference type="ARBA" id="ARBA00022833"/>
    </source>
</evidence>
<dbReference type="SUPFAM" id="SSF57850">
    <property type="entry name" value="RING/U-box"/>
    <property type="match status" value="1"/>
</dbReference>
<feature type="region of interest" description="Disordered" evidence="5">
    <location>
        <begin position="453"/>
        <end position="615"/>
    </location>
</feature>
<dbReference type="SUPFAM" id="SSF51197">
    <property type="entry name" value="Clavaminate synthase-like"/>
    <property type="match status" value="1"/>
</dbReference>
<evidence type="ECO:0000256" key="4">
    <source>
        <dbReference type="SAM" id="Coils"/>
    </source>
</evidence>
<sequence>MTLPYPTPAAGSSPLPAISVSELLARGKPFVEFPTYSILDLKRETDLGESEGGAKSSENSNGVSSAQSASFADWLSRKLQIGHPFVIKGFNKLPEWDGKLFSIEGLIECSTRKNIPIRNCTTGRDLSFTLKKFADAARQSYREFRNFYARDLQCPPEWLDQCRKLLPPELQYDGRADLFHWLPPCARSEVMMAYVGSEGSSSIYPGSATNIDTLTDRPVICFGTDFASQVKYDSFMAAKGASPHVDWLNLSPDELMKADFPIYVCEQEVGDVVVFPPATAHQVWNVGTLSTKMVWNILHPLSLEAGLNYVQPPFNRLCHPDVARTNLSLACAMLSLVKDKGSRSLPPDLPLLSRLFRQMVHDESIEDTPATEVTLVQIPENMIATCNFCGTAIWNRHVRCTECGDFDLCLLCYLSGRSSDVMRHSGIWMCPKCLETCNCRCCHFPSAYVKAEKPASKRRVKPMDPRGKIMGFTDNVFDQKKRNLSSTTTAHSAPSGEEPRGHKRPLSTDLTFSTQSRPLPSHVDGAGDPSSVKRIASSSGGSRGGPESAARETSPHRHDADISHAGSTTNGSSRRNRGSEDRFTNSFTQGESVQLPPIKTRGIELPSSSTHVSTSHDPALAMNTLANAAGARDRVPMTQVQEQRLSSENSYLPLTHDQSRRESSDHGNYDKGTKSTSSTTFRPESLTTQGDSHSQSHAVRGTNYLPPIVTATASQPPASLSSSSSSSGISLQSTRQDELATLESQLHRLHQYAEELLSLSLQESHQLLQREIQSLEQRILSIKRERSEKLLHGLESEFPGLVGVREGIKKEVWRQLYVYFYPFSRSPPDLKKRANGEAITHGLPLSETWAQILQVKIVGKHRYQVFLPANESSLFCLLNFQGGVSILLYSVKLSGRNLAAGFRAIWGLTDLSALTVRSKRFRQEST</sequence>
<name>A0A0F4YF16_RASE3</name>
<feature type="compositionally biased region" description="Polar residues" evidence="5">
    <location>
        <begin position="674"/>
        <end position="697"/>
    </location>
</feature>
<feature type="domain" description="JmjC" evidence="6">
    <location>
        <begin position="171"/>
        <end position="314"/>
    </location>
</feature>
<dbReference type="Gene3D" id="2.60.120.650">
    <property type="entry name" value="Cupin"/>
    <property type="match status" value="1"/>
</dbReference>
<evidence type="ECO:0000313" key="8">
    <source>
        <dbReference type="Proteomes" id="UP000053958"/>
    </source>
</evidence>
<evidence type="ECO:0000256" key="5">
    <source>
        <dbReference type="SAM" id="MobiDB-lite"/>
    </source>
</evidence>
<feature type="region of interest" description="Disordered" evidence="5">
    <location>
        <begin position="630"/>
        <end position="732"/>
    </location>
</feature>
<dbReference type="InterPro" id="IPR043145">
    <property type="entry name" value="Znf_ZZ_sf"/>
</dbReference>
<dbReference type="Gene3D" id="3.30.60.90">
    <property type="match status" value="1"/>
</dbReference>
<dbReference type="AlphaFoldDB" id="A0A0F4YF16"/>
<proteinExistence type="predicted"/>
<keyword evidence="3" id="KW-0862">Zinc</keyword>
<gene>
    <name evidence="7" type="ORF">T310_9658</name>
</gene>
<dbReference type="OrthoDB" id="298344at2759"/>
<dbReference type="Pfam" id="PF00569">
    <property type="entry name" value="ZZ"/>
    <property type="match status" value="1"/>
</dbReference>
<comment type="caution">
    <text evidence="7">The sequence shown here is derived from an EMBL/GenBank/DDBJ whole genome shotgun (WGS) entry which is preliminary data.</text>
</comment>
<dbReference type="PROSITE" id="PS01357">
    <property type="entry name" value="ZF_ZZ_1"/>
    <property type="match status" value="1"/>
</dbReference>
<dbReference type="Pfam" id="PF02373">
    <property type="entry name" value="JmjC"/>
    <property type="match status" value="1"/>
</dbReference>
<dbReference type="InterPro" id="IPR000433">
    <property type="entry name" value="Znf_ZZ"/>
</dbReference>
<dbReference type="RefSeq" id="XP_013323341.1">
    <property type="nucleotide sequence ID" value="XM_013467887.1"/>
</dbReference>
<dbReference type="SMART" id="SM00291">
    <property type="entry name" value="ZnF_ZZ"/>
    <property type="match status" value="1"/>
</dbReference>
<keyword evidence="4" id="KW-0175">Coiled coil</keyword>
<dbReference type="PROSITE" id="PS51184">
    <property type="entry name" value="JMJC"/>
    <property type="match status" value="1"/>
</dbReference>
<dbReference type="CDD" id="cd02249">
    <property type="entry name" value="ZZ"/>
    <property type="match status" value="1"/>
</dbReference>
<feature type="compositionally biased region" description="Polar residues" evidence="5">
    <location>
        <begin position="606"/>
        <end position="615"/>
    </location>
</feature>
<keyword evidence="2" id="KW-0863">Zinc-finger</keyword>
<feature type="coiled-coil region" evidence="4">
    <location>
        <begin position="758"/>
        <end position="785"/>
    </location>
</feature>
<dbReference type="Proteomes" id="UP000053958">
    <property type="component" value="Unassembled WGS sequence"/>
</dbReference>
<keyword evidence="8" id="KW-1185">Reference proteome</keyword>